<dbReference type="InterPro" id="IPR000330">
    <property type="entry name" value="SNF2_N"/>
</dbReference>
<dbReference type="PANTHER" id="PTHR45629:SF7">
    <property type="entry name" value="DNA EXCISION REPAIR PROTEIN ERCC-6-RELATED"/>
    <property type="match status" value="1"/>
</dbReference>
<reference evidence="2 3" key="1">
    <citation type="submission" date="2015-12" db="EMBL/GenBank/DDBJ databases">
        <title>Complete genome sequence of a multi-drug resistant strain Acidovorax sp. 12322-1.</title>
        <authorList>
            <person name="Ming D."/>
            <person name="Wang M."/>
            <person name="Hu S."/>
            <person name="Zhou Y."/>
            <person name="Jiang T."/>
        </authorList>
    </citation>
    <scope>NUCLEOTIDE SEQUENCE [LARGE SCALE GENOMIC DNA]</scope>
    <source>
        <strain evidence="2 3">12322-1</strain>
    </source>
</reference>
<dbReference type="Proteomes" id="UP000053300">
    <property type="component" value="Unassembled WGS sequence"/>
</dbReference>
<evidence type="ECO:0000313" key="2">
    <source>
        <dbReference type="EMBL" id="KUF40427.1"/>
    </source>
</evidence>
<evidence type="ECO:0000313" key="3">
    <source>
        <dbReference type="Proteomes" id="UP000053300"/>
    </source>
</evidence>
<dbReference type="PANTHER" id="PTHR45629">
    <property type="entry name" value="SNF2/RAD54 FAMILY MEMBER"/>
    <property type="match status" value="1"/>
</dbReference>
<comment type="caution">
    <text evidence="2">The sequence shown here is derived from an EMBL/GenBank/DDBJ whole genome shotgun (WGS) entry which is preliminary data.</text>
</comment>
<dbReference type="InterPro" id="IPR027417">
    <property type="entry name" value="P-loop_NTPase"/>
</dbReference>
<name>A0A0W7YZR9_9BURK</name>
<organism evidence="2 3">
    <name type="scientific">Comamonas kerstersii</name>
    <dbReference type="NCBI Taxonomy" id="225992"/>
    <lineage>
        <taxon>Bacteria</taxon>
        <taxon>Pseudomonadati</taxon>
        <taxon>Pseudomonadota</taxon>
        <taxon>Betaproteobacteria</taxon>
        <taxon>Burkholderiales</taxon>
        <taxon>Comamonadaceae</taxon>
        <taxon>Comamonas</taxon>
    </lineage>
</organism>
<dbReference type="EMBL" id="LPXH01000027">
    <property type="protein sequence ID" value="KUF40427.1"/>
    <property type="molecule type" value="Genomic_DNA"/>
</dbReference>
<dbReference type="GO" id="GO:0005524">
    <property type="term" value="F:ATP binding"/>
    <property type="evidence" value="ECO:0007669"/>
    <property type="project" value="InterPro"/>
</dbReference>
<evidence type="ECO:0000259" key="1">
    <source>
        <dbReference type="Pfam" id="PF00176"/>
    </source>
</evidence>
<dbReference type="Pfam" id="PF00176">
    <property type="entry name" value="SNF2-rel_dom"/>
    <property type="match status" value="1"/>
</dbReference>
<keyword evidence="3" id="KW-1185">Reference proteome</keyword>
<feature type="domain" description="SNF2 N-terminal" evidence="1">
    <location>
        <begin position="4"/>
        <end position="65"/>
    </location>
</feature>
<dbReference type="InterPro" id="IPR050496">
    <property type="entry name" value="SNF2_RAD54_helicase_repair"/>
</dbReference>
<gene>
    <name evidence="2" type="ORF">AS359_02525</name>
</gene>
<protein>
    <recommendedName>
        <fullName evidence="1">SNF2 N-terminal domain-containing protein</fullName>
    </recommendedName>
</protein>
<sequence length="123" mass="13739">MRDYQAQGVAFMLGQSGACMGDDMGLGKSRQTVVACRLAAGKQRVLIVCPASLRLNWEREIKMVYPDAIVGMLGDDRMATLHGCDWVIGNYERMGGLVREVDLQFQVSRCSSAPRWPLEWVSR</sequence>
<proteinExistence type="predicted"/>
<dbReference type="Gene3D" id="3.40.50.10810">
    <property type="entry name" value="Tandem AAA-ATPase domain"/>
    <property type="match status" value="1"/>
</dbReference>
<accession>A0A0W7YZR9</accession>
<dbReference type="AlphaFoldDB" id="A0A0W7YZR9"/>
<dbReference type="InterPro" id="IPR038718">
    <property type="entry name" value="SNF2-like_sf"/>
</dbReference>
<dbReference type="SUPFAM" id="SSF52540">
    <property type="entry name" value="P-loop containing nucleoside triphosphate hydrolases"/>
    <property type="match status" value="1"/>
</dbReference>